<dbReference type="GO" id="GO:0004674">
    <property type="term" value="F:protein serine/threonine kinase activity"/>
    <property type="evidence" value="ECO:0007669"/>
    <property type="project" value="UniProtKB-KW"/>
</dbReference>
<dbReference type="Gene3D" id="1.10.510.10">
    <property type="entry name" value="Transferase(Phosphotransferase) domain 1"/>
    <property type="match status" value="1"/>
</dbReference>
<evidence type="ECO:0000256" key="7">
    <source>
        <dbReference type="ARBA" id="ARBA00022840"/>
    </source>
</evidence>
<reference evidence="13 14" key="1">
    <citation type="journal article" date="2016" name="G3 (Bethesda)">
        <title>First Draft Assembly and Annotation of the Genome of a California Endemic Oak Quercus lobata Nee (Fagaceae).</title>
        <authorList>
            <person name="Sork V.L."/>
            <person name="Fitz-Gibbon S.T."/>
            <person name="Puiu D."/>
            <person name="Crepeau M."/>
            <person name="Gugger P.F."/>
            <person name="Sherman R."/>
            <person name="Stevens K."/>
            <person name="Langley C.H."/>
            <person name="Pellegrini M."/>
            <person name="Salzberg S.L."/>
        </authorList>
    </citation>
    <scope>NUCLEOTIDE SEQUENCE [LARGE SCALE GENOMIC DNA]</scope>
    <source>
        <strain evidence="13 14">cv. SW786</strain>
    </source>
</reference>
<reference evidence="13" key="2">
    <citation type="submission" date="2021-01" db="UniProtKB">
        <authorList>
            <consortium name="EnsemblPlants"/>
        </authorList>
    </citation>
    <scope>IDENTIFICATION</scope>
</reference>
<dbReference type="PANTHER" id="PTHR27002:SF1082">
    <property type="entry name" value="OS06G0693000 PROTEIN"/>
    <property type="match status" value="1"/>
</dbReference>
<protein>
    <recommendedName>
        <fullName evidence="1">non-specific serine/threonine protein kinase</fullName>
        <ecNumber evidence="1">2.7.11.1</ecNumber>
    </recommendedName>
</protein>
<proteinExistence type="predicted"/>
<dbReference type="InterPro" id="IPR001245">
    <property type="entry name" value="Ser-Thr/Tyr_kinase_cat_dom"/>
</dbReference>
<evidence type="ECO:0000256" key="3">
    <source>
        <dbReference type="ARBA" id="ARBA00022679"/>
    </source>
</evidence>
<name>A0A7N2LV35_QUELO</name>
<evidence type="ECO:0000313" key="14">
    <source>
        <dbReference type="Proteomes" id="UP000594261"/>
    </source>
</evidence>
<dbReference type="FunFam" id="1.10.510.10:FF:000060">
    <property type="entry name" value="G-type lectin S-receptor-like serine/threonine-protein kinase"/>
    <property type="match status" value="1"/>
</dbReference>
<keyword evidence="7" id="KW-0067">ATP-binding</keyword>
<dbReference type="GO" id="GO:0005524">
    <property type="term" value="F:ATP binding"/>
    <property type="evidence" value="ECO:0007669"/>
    <property type="project" value="UniProtKB-KW"/>
</dbReference>
<keyword evidence="2" id="KW-0723">Serine/threonine-protein kinase</keyword>
<comment type="catalytic activity">
    <reaction evidence="11">
        <text>L-seryl-[protein] + ATP = O-phospho-L-seryl-[protein] + ADP + H(+)</text>
        <dbReference type="Rhea" id="RHEA:17989"/>
        <dbReference type="Rhea" id="RHEA-COMP:9863"/>
        <dbReference type="Rhea" id="RHEA-COMP:11604"/>
        <dbReference type="ChEBI" id="CHEBI:15378"/>
        <dbReference type="ChEBI" id="CHEBI:29999"/>
        <dbReference type="ChEBI" id="CHEBI:30616"/>
        <dbReference type="ChEBI" id="CHEBI:83421"/>
        <dbReference type="ChEBI" id="CHEBI:456216"/>
        <dbReference type="EC" id="2.7.11.1"/>
    </reaction>
</comment>
<dbReference type="GO" id="GO:0005886">
    <property type="term" value="C:plasma membrane"/>
    <property type="evidence" value="ECO:0007669"/>
    <property type="project" value="TreeGrafter"/>
</dbReference>
<evidence type="ECO:0000256" key="4">
    <source>
        <dbReference type="ARBA" id="ARBA00022729"/>
    </source>
</evidence>
<comment type="catalytic activity">
    <reaction evidence="10">
        <text>L-threonyl-[protein] + ATP = O-phospho-L-threonyl-[protein] + ADP + H(+)</text>
        <dbReference type="Rhea" id="RHEA:46608"/>
        <dbReference type="Rhea" id="RHEA-COMP:11060"/>
        <dbReference type="Rhea" id="RHEA-COMP:11605"/>
        <dbReference type="ChEBI" id="CHEBI:15378"/>
        <dbReference type="ChEBI" id="CHEBI:30013"/>
        <dbReference type="ChEBI" id="CHEBI:30616"/>
        <dbReference type="ChEBI" id="CHEBI:61977"/>
        <dbReference type="ChEBI" id="CHEBI:456216"/>
        <dbReference type="EC" id="2.7.11.1"/>
    </reaction>
</comment>
<dbReference type="SUPFAM" id="SSF56112">
    <property type="entry name" value="Protein kinase-like (PK-like)"/>
    <property type="match status" value="1"/>
</dbReference>
<evidence type="ECO:0000313" key="13">
    <source>
        <dbReference type="EnsemblPlants" id="QL05p079503:mrna"/>
    </source>
</evidence>
<dbReference type="PROSITE" id="PS00108">
    <property type="entry name" value="PROTEIN_KINASE_ST"/>
    <property type="match status" value="1"/>
</dbReference>
<evidence type="ECO:0000256" key="5">
    <source>
        <dbReference type="ARBA" id="ARBA00022741"/>
    </source>
</evidence>
<evidence type="ECO:0000256" key="9">
    <source>
        <dbReference type="ARBA" id="ARBA00023180"/>
    </source>
</evidence>
<evidence type="ECO:0000256" key="11">
    <source>
        <dbReference type="ARBA" id="ARBA00048679"/>
    </source>
</evidence>
<dbReference type="AlphaFoldDB" id="A0A7N2LV35"/>
<keyword evidence="4" id="KW-0732">Signal</keyword>
<dbReference type="EnsemblPlants" id="QL05p079503:mrna">
    <property type="protein sequence ID" value="QL05p079503:mrna"/>
    <property type="gene ID" value="QL05p079503"/>
</dbReference>
<dbReference type="OMA" id="CYEVEIV"/>
<evidence type="ECO:0000256" key="1">
    <source>
        <dbReference type="ARBA" id="ARBA00012513"/>
    </source>
</evidence>
<evidence type="ECO:0000256" key="8">
    <source>
        <dbReference type="ARBA" id="ARBA00023157"/>
    </source>
</evidence>
<dbReference type="Gramene" id="QL05p079503:mrna">
    <property type="protein sequence ID" value="QL05p079503:mrna"/>
    <property type="gene ID" value="QL05p079503"/>
</dbReference>
<keyword evidence="6" id="KW-0418">Kinase</keyword>
<dbReference type="InterPro" id="IPR011009">
    <property type="entry name" value="Kinase-like_dom_sf"/>
</dbReference>
<dbReference type="CDD" id="cd14066">
    <property type="entry name" value="STKc_IRAK"/>
    <property type="match status" value="1"/>
</dbReference>
<dbReference type="EC" id="2.7.11.1" evidence="1"/>
<keyword evidence="9" id="KW-0325">Glycoprotein</keyword>
<dbReference type="EMBL" id="LRBV02000005">
    <property type="status" value="NOT_ANNOTATED_CDS"/>
    <property type="molecule type" value="Genomic_DNA"/>
</dbReference>
<dbReference type="PANTHER" id="PTHR27002">
    <property type="entry name" value="RECEPTOR-LIKE SERINE/THREONINE-PROTEIN KINASE SD1-8"/>
    <property type="match status" value="1"/>
</dbReference>
<feature type="domain" description="Protein kinase" evidence="12">
    <location>
        <begin position="68"/>
        <end position="355"/>
    </location>
</feature>
<dbReference type="Proteomes" id="UP000594261">
    <property type="component" value="Chromosome 5"/>
</dbReference>
<evidence type="ECO:0000256" key="10">
    <source>
        <dbReference type="ARBA" id="ARBA00047899"/>
    </source>
</evidence>
<organism evidence="13 14">
    <name type="scientific">Quercus lobata</name>
    <name type="common">Valley oak</name>
    <dbReference type="NCBI Taxonomy" id="97700"/>
    <lineage>
        <taxon>Eukaryota</taxon>
        <taxon>Viridiplantae</taxon>
        <taxon>Streptophyta</taxon>
        <taxon>Embryophyta</taxon>
        <taxon>Tracheophyta</taxon>
        <taxon>Spermatophyta</taxon>
        <taxon>Magnoliopsida</taxon>
        <taxon>eudicotyledons</taxon>
        <taxon>Gunneridae</taxon>
        <taxon>Pentapetalae</taxon>
        <taxon>rosids</taxon>
        <taxon>fabids</taxon>
        <taxon>Fagales</taxon>
        <taxon>Fagaceae</taxon>
        <taxon>Quercus</taxon>
    </lineage>
</organism>
<dbReference type="InParanoid" id="A0A7N2LV35"/>
<keyword evidence="3" id="KW-0808">Transferase</keyword>
<dbReference type="PROSITE" id="PS50011">
    <property type="entry name" value="PROTEIN_KINASE_DOM"/>
    <property type="match status" value="1"/>
</dbReference>
<keyword evidence="5" id="KW-0547">Nucleotide-binding</keyword>
<sequence length="387" mass="44430">MNRKMNSDIKVEGNGEMKRKRETFESNHHNYSDHWSHCRCHHNILLMEEDGNDSQTSLEEVATATNNFHVANMFGRGGFGPVYRGKLHDGQEIAVKRLSRTSGQGLKEFMNEVALISKLQHRNLARLLGYCIEGEEKMLIYEYMPNKSLDTIVFDPLYQKLLDWRKRFNIIKGISRGLLYLHRDSRLKIIYRDLKASNILLDLELNPKISNFGMARIFGGNEVQAKTKRVVGTYGYMSPEYAMHGVFSEKSDVFSFGVLLLEITLSGRRSTSFDDDEQHMSLVGFAWKLWKDENRMALVDPAIWDPSFQLEMLRCIHVRLLCVQDSTRDRPIASTVISMLSSEIADPPTPKQPAFIEREMASYTDPAQQGQIKSSIYNVTITTVYGR</sequence>
<dbReference type="InterPro" id="IPR000719">
    <property type="entry name" value="Prot_kinase_dom"/>
</dbReference>
<dbReference type="Pfam" id="PF07714">
    <property type="entry name" value="PK_Tyr_Ser-Thr"/>
    <property type="match status" value="1"/>
</dbReference>
<dbReference type="InterPro" id="IPR008271">
    <property type="entry name" value="Ser/Thr_kinase_AS"/>
</dbReference>
<dbReference type="Gene3D" id="3.30.200.20">
    <property type="entry name" value="Phosphorylase Kinase, domain 1"/>
    <property type="match status" value="1"/>
</dbReference>
<evidence type="ECO:0000259" key="12">
    <source>
        <dbReference type="PROSITE" id="PS50011"/>
    </source>
</evidence>
<dbReference type="FunFam" id="3.30.200.20:FF:000195">
    <property type="entry name" value="G-type lectin S-receptor-like serine/threonine-protein kinase"/>
    <property type="match status" value="1"/>
</dbReference>
<keyword evidence="14" id="KW-1185">Reference proteome</keyword>
<keyword evidence="8" id="KW-1015">Disulfide bond</keyword>
<accession>A0A7N2LV35</accession>
<evidence type="ECO:0000256" key="6">
    <source>
        <dbReference type="ARBA" id="ARBA00022777"/>
    </source>
</evidence>
<evidence type="ECO:0000256" key="2">
    <source>
        <dbReference type="ARBA" id="ARBA00022527"/>
    </source>
</evidence>
<dbReference type="SMART" id="SM00220">
    <property type="entry name" value="S_TKc"/>
    <property type="match status" value="1"/>
</dbReference>